<evidence type="ECO:0000313" key="1">
    <source>
        <dbReference type="EMBL" id="TXR54874.1"/>
    </source>
</evidence>
<accession>A0A5C8ZBR4</accession>
<dbReference type="Proteomes" id="UP000321764">
    <property type="component" value="Unassembled WGS sequence"/>
</dbReference>
<dbReference type="RefSeq" id="WP_147714273.1">
    <property type="nucleotide sequence ID" value="NZ_VKAD01000001.1"/>
</dbReference>
<evidence type="ECO:0000313" key="2">
    <source>
        <dbReference type="Proteomes" id="UP000321764"/>
    </source>
</evidence>
<keyword evidence="2" id="KW-1185">Reference proteome</keyword>
<reference evidence="1 2" key="1">
    <citation type="submission" date="2019-07" db="EMBL/GenBank/DDBJ databases">
        <title>Reinekea sp. strain SSH23 genome sequencing and assembly.</title>
        <authorList>
            <person name="Kim I."/>
        </authorList>
    </citation>
    <scope>NUCLEOTIDE SEQUENCE [LARGE SCALE GENOMIC DNA]</scope>
    <source>
        <strain evidence="1 2">SSH23</strain>
    </source>
</reference>
<organism evidence="1 2">
    <name type="scientific">Reinekea thalattae</name>
    <dbReference type="NCBI Taxonomy" id="2593301"/>
    <lineage>
        <taxon>Bacteria</taxon>
        <taxon>Pseudomonadati</taxon>
        <taxon>Pseudomonadota</taxon>
        <taxon>Gammaproteobacteria</taxon>
        <taxon>Oceanospirillales</taxon>
        <taxon>Saccharospirillaceae</taxon>
        <taxon>Reinekea</taxon>
    </lineage>
</organism>
<dbReference type="EMBL" id="VKAD01000001">
    <property type="protein sequence ID" value="TXR54874.1"/>
    <property type="molecule type" value="Genomic_DNA"/>
</dbReference>
<proteinExistence type="predicted"/>
<sequence length="338" mass="38310">MKLYILLLIATILTSSCITVVKPQTVDIKPISRGESQFYWHSDKVKASSEPVKTILAVRDPLILKRRRGNPEEINFFYDEMLNQVSEQVKAMGFETYSKELTYKGGYFLSSFSGTSEGGAYLTKEEREMAQPPIYAGDLPWVSFGDSNFLSNEADSDTYTYENDDCHDEAYREKPSVWSCDLFKYTGAVNTLTVSHGHENWKKYYQREFGSVPSLFIYVGLIEVRAEQIAGDLKLEISEKKYVDGNKYLSDEAPINVIALKGIKLNEFGDVVSAGVHGLIPIQPKDYYEYGGAKFNSIGLISFYYFGYKHQDIEDIGSLDDYDLTGAINELIDRLNNK</sequence>
<dbReference type="PROSITE" id="PS51257">
    <property type="entry name" value="PROKAR_LIPOPROTEIN"/>
    <property type="match status" value="1"/>
</dbReference>
<comment type="caution">
    <text evidence="1">The sequence shown here is derived from an EMBL/GenBank/DDBJ whole genome shotgun (WGS) entry which is preliminary data.</text>
</comment>
<name>A0A5C8ZBR4_9GAMM</name>
<dbReference type="AlphaFoldDB" id="A0A5C8ZBR4"/>
<protein>
    <submittedName>
        <fullName evidence="1">Uncharacterized protein</fullName>
    </submittedName>
</protein>
<gene>
    <name evidence="1" type="ORF">FME95_10170</name>
</gene>